<evidence type="ECO:0000313" key="7">
    <source>
        <dbReference type="EMBL" id="KKT68343.1"/>
    </source>
</evidence>
<organism evidence="7 8">
    <name type="scientific">Candidatus Uhrbacteria bacterium GW2011_GWF2_44_350</name>
    <dbReference type="NCBI Taxonomy" id="1619000"/>
    <lineage>
        <taxon>Bacteria</taxon>
        <taxon>Candidatus Uhriibacteriota</taxon>
    </lineage>
</organism>
<dbReference type="InterPro" id="IPR058636">
    <property type="entry name" value="Beta-barrel_YknX"/>
</dbReference>
<evidence type="ECO:0000259" key="5">
    <source>
        <dbReference type="Pfam" id="PF25917"/>
    </source>
</evidence>
<protein>
    <submittedName>
        <fullName evidence="7">Efflux transporter, RND family, MFP subunit</fullName>
    </submittedName>
</protein>
<keyword evidence="2 3" id="KW-0175">Coiled coil</keyword>
<feature type="coiled-coil region" evidence="3">
    <location>
        <begin position="151"/>
        <end position="185"/>
    </location>
</feature>
<dbReference type="InterPro" id="IPR058625">
    <property type="entry name" value="MdtA-like_BSH"/>
</dbReference>
<reference evidence="7 8" key="1">
    <citation type="journal article" date="2015" name="Nature">
        <title>rRNA introns, odd ribosomes, and small enigmatic genomes across a large radiation of phyla.</title>
        <authorList>
            <person name="Brown C.T."/>
            <person name="Hug L.A."/>
            <person name="Thomas B.C."/>
            <person name="Sharon I."/>
            <person name="Castelle C.J."/>
            <person name="Singh A."/>
            <person name="Wilkins M.J."/>
            <person name="Williams K.H."/>
            <person name="Banfield J.F."/>
        </authorList>
    </citation>
    <scope>NUCLEOTIDE SEQUENCE [LARGE SCALE GENOMIC DNA]</scope>
</reference>
<dbReference type="Gene3D" id="1.10.287.470">
    <property type="entry name" value="Helix hairpin bin"/>
    <property type="match status" value="1"/>
</dbReference>
<feature type="domain" description="YknX-like beta-barrel" evidence="6">
    <location>
        <begin position="464"/>
        <end position="534"/>
    </location>
</feature>
<comment type="caution">
    <text evidence="7">The sequence shown here is derived from an EMBL/GenBank/DDBJ whole genome shotgun (WGS) entry which is preliminary data.</text>
</comment>
<feature type="region of interest" description="Disordered" evidence="4">
    <location>
        <begin position="373"/>
        <end position="395"/>
    </location>
</feature>
<dbReference type="GO" id="GO:0030313">
    <property type="term" value="C:cell envelope"/>
    <property type="evidence" value="ECO:0007669"/>
    <property type="project" value="UniProtKB-SubCell"/>
</dbReference>
<dbReference type="EMBL" id="LCJB01000080">
    <property type="protein sequence ID" value="KKT68343.1"/>
    <property type="molecule type" value="Genomic_DNA"/>
</dbReference>
<dbReference type="Gene3D" id="2.40.420.20">
    <property type="match status" value="1"/>
</dbReference>
<dbReference type="Gene3D" id="2.40.50.100">
    <property type="match status" value="1"/>
</dbReference>
<feature type="region of interest" description="Disordered" evidence="4">
    <location>
        <begin position="607"/>
        <end position="637"/>
    </location>
</feature>
<evidence type="ECO:0000256" key="2">
    <source>
        <dbReference type="ARBA" id="ARBA00023054"/>
    </source>
</evidence>
<dbReference type="Gene3D" id="2.40.30.170">
    <property type="match status" value="1"/>
</dbReference>
<accession>A0A0G1JAF9</accession>
<dbReference type="SUPFAM" id="SSF111369">
    <property type="entry name" value="HlyD-like secretion proteins"/>
    <property type="match status" value="1"/>
</dbReference>
<dbReference type="Pfam" id="PF25990">
    <property type="entry name" value="Beta-barrel_YknX"/>
    <property type="match status" value="1"/>
</dbReference>
<comment type="subcellular location">
    <subcellularLocation>
        <location evidence="1">Cell envelope</location>
    </subcellularLocation>
</comment>
<feature type="compositionally biased region" description="Low complexity" evidence="4">
    <location>
        <begin position="607"/>
        <end position="629"/>
    </location>
</feature>
<proteinExistence type="predicted"/>
<feature type="domain" description="Multidrug resistance protein MdtA-like barrel-sandwich hybrid" evidence="5">
    <location>
        <begin position="68"/>
        <end position="453"/>
    </location>
</feature>
<gene>
    <name evidence="7" type="ORF">UW63_C0080G0002</name>
</gene>
<dbReference type="Proteomes" id="UP000034154">
    <property type="component" value="Unassembled WGS sequence"/>
</dbReference>
<dbReference type="PATRIC" id="fig|1619000.3.peg.1010"/>
<evidence type="ECO:0000256" key="1">
    <source>
        <dbReference type="ARBA" id="ARBA00004196"/>
    </source>
</evidence>
<dbReference type="PANTHER" id="PTHR32347">
    <property type="entry name" value="EFFLUX SYSTEM COMPONENT YKNX-RELATED"/>
    <property type="match status" value="1"/>
</dbReference>
<evidence type="ECO:0000313" key="8">
    <source>
        <dbReference type="Proteomes" id="UP000034154"/>
    </source>
</evidence>
<dbReference type="Pfam" id="PF25917">
    <property type="entry name" value="BSH_RND"/>
    <property type="match status" value="1"/>
</dbReference>
<dbReference type="InterPro" id="IPR050465">
    <property type="entry name" value="UPF0194_transport"/>
</dbReference>
<evidence type="ECO:0000256" key="3">
    <source>
        <dbReference type="SAM" id="Coils"/>
    </source>
</evidence>
<dbReference type="AlphaFoldDB" id="A0A0G1JAF9"/>
<evidence type="ECO:0000259" key="6">
    <source>
        <dbReference type="Pfam" id="PF25990"/>
    </source>
</evidence>
<name>A0A0G1JAF9_9BACT</name>
<evidence type="ECO:0000256" key="4">
    <source>
        <dbReference type="SAM" id="MobiDB-lite"/>
    </source>
</evidence>
<sequence>MFKKITKLIGKRKKLFLLLVVIVFVAGAWTIKSQTNKIADPTYTLAAVESGTISVSINGSGQVYGQDQIEITPEVSGKLTKVLISDNEEVAEGQVIATIDSTSAYQTVRSAQAALDSARLALEKLKEPASTISLLQTRNSLAEAERNLAKLQPTEDDITEAQKTLDQAERDLEEIQLTTEQEVNSTIDSGYNSVVSAFLILPGLKNDLADLIGTEINQEEYIGFYNLLVSSSYTEKLLTDYYQAENSLDTAWVDYLSSSQSSDRDFKADLAEQTLDAAIAISDAVNDAQNLLDSLNTVDYSHSAVADHIDEMTSIISADVSQANSVVSSIQNSVDSIDRINLSAPYDLADAEETVEEAEQALAELLAGPDADDLASAEESVAEKTQQLTDLEAGTDENDLRDQELVIEQKQNTLTAAYEDLAKYLIRAPAAGVVTSLSFKRGDSVSTGTTVGTLISKEKVAIVSLNEVDIAKIKIGDKAILTFDAIEDLEISGRVISTDLIGTESQGVVTYDVHILFDSQDENIRPGMSVTTDIITDVKTNTLMVANSAVKNSNGVDYVETFDEVSETSITTTETPKKIQIEIGLSNDTQTEILSGLSEGDMVITKTASASASSSKTTSSSSQSGSLMMGSGGPPGF</sequence>